<gene>
    <name evidence="3" type="ORF">Taro_049579</name>
</gene>
<dbReference type="OrthoDB" id="58903at2759"/>
<dbReference type="Proteomes" id="UP000652761">
    <property type="component" value="Unassembled WGS sequence"/>
</dbReference>
<dbReference type="Pfam" id="PF20479">
    <property type="entry name" value="TMEM128"/>
    <property type="match status" value="1"/>
</dbReference>
<evidence type="ECO:0000256" key="2">
    <source>
        <dbReference type="SAM" id="Phobius"/>
    </source>
</evidence>
<proteinExistence type="predicted"/>
<keyword evidence="2" id="KW-1133">Transmembrane helix</keyword>
<name>A0A843XBD9_COLES</name>
<dbReference type="PANTHER" id="PTHR31134">
    <property type="entry name" value="TRANSMEMBRANE PROTEIN 128"/>
    <property type="match status" value="1"/>
</dbReference>
<dbReference type="InterPro" id="IPR033579">
    <property type="entry name" value="TMEM128"/>
</dbReference>
<keyword evidence="2" id="KW-0812">Transmembrane</keyword>
<keyword evidence="2" id="KW-0472">Membrane</keyword>
<evidence type="ECO:0000256" key="1">
    <source>
        <dbReference type="SAM" id="MobiDB-lite"/>
    </source>
</evidence>
<evidence type="ECO:0000313" key="3">
    <source>
        <dbReference type="EMBL" id="MQM16622.1"/>
    </source>
</evidence>
<dbReference type="EMBL" id="NMUH01007089">
    <property type="protein sequence ID" value="MQM16622.1"/>
    <property type="molecule type" value="Genomic_DNA"/>
</dbReference>
<feature type="region of interest" description="Disordered" evidence="1">
    <location>
        <begin position="20"/>
        <end position="39"/>
    </location>
</feature>
<protein>
    <submittedName>
        <fullName evidence="3">Uncharacterized protein</fullName>
    </submittedName>
</protein>
<dbReference type="AlphaFoldDB" id="A0A843XBD9"/>
<dbReference type="PANTHER" id="PTHR31134:SF1">
    <property type="entry name" value="TRANSMEMBRANE PROTEIN 128"/>
    <property type="match status" value="1"/>
</dbReference>
<sequence length="135" mass="15129">MSGGTPVANGGFMRQRHSQGYVSSGDDLEDDACSKPPPSPVRYRAQTWTQVLENVLWIASAAFIIYFGDWKSNMVYVLCHDDRIKRIPLYLGVATFLLNVGFILWTALSAWRFKKSYKKSELLPSAAPVGQDNLL</sequence>
<feature type="transmembrane region" description="Helical" evidence="2">
    <location>
        <begin position="87"/>
        <end position="111"/>
    </location>
</feature>
<feature type="transmembrane region" description="Helical" evidence="2">
    <location>
        <begin position="51"/>
        <end position="67"/>
    </location>
</feature>
<comment type="caution">
    <text evidence="3">The sequence shown here is derived from an EMBL/GenBank/DDBJ whole genome shotgun (WGS) entry which is preliminary data.</text>
</comment>
<reference evidence="3" key="1">
    <citation type="submission" date="2017-07" db="EMBL/GenBank/DDBJ databases">
        <title>Taro Niue Genome Assembly and Annotation.</title>
        <authorList>
            <person name="Atibalentja N."/>
            <person name="Keating K."/>
            <person name="Fields C.J."/>
        </authorList>
    </citation>
    <scope>NUCLEOTIDE SEQUENCE</scope>
    <source>
        <strain evidence="3">Niue_2</strain>
        <tissue evidence="3">Leaf</tissue>
    </source>
</reference>
<keyword evidence="4" id="KW-1185">Reference proteome</keyword>
<accession>A0A843XBD9</accession>
<evidence type="ECO:0000313" key="4">
    <source>
        <dbReference type="Proteomes" id="UP000652761"/>
    </source>
</evidence>
<organism evidence="3 4">
    <name type="scientific">Colocasia esculenta</name>
    <name type="common">Wild taro</name>
    <name type="synonym">Arum esculentum</name>
    <dbReference type="NCBI Taxonomy" id="4460"/>
    <lineage>
        <taxon>Eukaryota</taxon>
        <taxon>Viridiplantae</taxon>
        <taxon>Streptophyta</taxon>
        <taxon>Embryophyta</taxon>
        <taxon>Tracheophyta</taxon>
        <taxon>Spermatophyta</taxon>
        <taxon>Magnoliopsida</taxon>
        <taxon>Liliopsida</taxon>
        <taxon>Araceae</taxon>
        <taxon>Aroideae</taxon>
        <taxon>Colocasieae</taxon>
        <taxon>Colocasia</taxon>
    </lineage>
</organism>